<proteinExistence type="predicted"/>
<comment type="caution">
    <text evidence="2">The sequence shown here is derived from an EMBL/GenBank/DDBJ whole genome shotgun (WGS) entry which is preliminary data.</text>
</comment>
<organism evidence="2 3">
    <name type="scientific">Bombardia bombarda</name>
    <dbReference type="NCBI Taxonomy" id="252184"/>
    <lineage>
        <taxon>Eukaryota</taxon>
        <taxon>Fungi</taxon>
        <taxon>Dikarya</taxon>
        <taxon>Ascomycota</taxon>
        <taxon>Pezizomycotina</taxon>
        <taxon>Sordariomycetes</taxon>
        <taxon>Sordariomycetidae</taxon>
        <taxon>Sordariales</taxon>
        <taxon>Lasiosphaeriaceae</taxon>
        <taxon>Bombardia</taxon>
    </lineage>
</organism>
<protein>
    <submittedName>
        <fullName evidence="2">Uncharacterized protein</fullName>
    </submittedName>
</protein>
<evidence type="ECO:0000256" key="1">
    <source>
        <dbReference type="SAM" id="MobiDB-lite"/>
    </source>
</evidence>
<evidence type="ECO:0000313" key="2">
    <source>
        <dbReference type="EMBL" id="KAK0628478.1"/>
    </source>
</evidence>
<accession>A0AA40C8U0</accession>
<feature type="region of interest" description="Disordered" evidence="1">
    <location>
        <begin position="9"/>
        <end position="38"/>
    </location>
</feature>
<dbReference type="EMBL" id="JAULSR010000002">
    <property type="protein sequence ID" value="KAK0628478.1"/>
    <property type="molecule type" value="Genomic_DNA"/>
</dbReference>
<gene>
    <name evidence="2" type="ORF">B0T17DRAFT_505147</name>
</gene>
<evidence type="ECO:0000313" key="3">
    <source>
        <dbReference type="Proteomes" id="UP001174934"/>
    </source>
</evidence>
<feature type="region of interest" description="Disordered" evidence="1">
    <location>
        <begin position="64"/>
        <end position="91"/>
    </location>
</feature>
<dbReference type="AlphaFoldDB" id="A0AA40C8U0"/>
<name>A0AA40C8U0_9PEZI</name>
<dbReference type="Proteomes" id="UP001174934">
    <property type="component" value="Unassembled WGS sequence"/>
</dbReference>
<keyword evidence="3" id="KW-1185">Reference proteome</keyword>
<sequence length="377" mass="41903">MLSILAYLRNEDSNQQPGAQPSKPPPENEYFSFPRPRLTSSSLDSLTSAIVGRRASWLTNPDALRSRSSLDSQERRMSPTHNKGVHPGSFSRFSSELTKAFGPMVARLRHSSDSDDKNTNNSTHIATATEQQNNAPDTSAAAQFLRSFPLGASVIAPTGLYARDGLHNALEAIVQSMRSQLSVSLPLMPIVPQLLAIHEQYMQRLASRNHPEHILFSQEDRSFTPGLLVAVVYYWVQSLDIFDENALDIKLGIVTPERADQNVFQGMLVDAHRPKNSGGQHPFVVWIYHDQTEADGYDSETETVNFTKFSRFRALQGCRRGLFGRVVAAVVQGSSLSGRQLASVDEEEGEGQIQREPGTRSRRLSFTLSMLDCIDEE</sequence>
<reference evidence="2" key="1">
    <citation type="submission" date="2023-06" db="EMBL/GenBank/DDBJ databases">
        <title>Genome-scale phylogeny and comparative genomics of the fungal order Sordariales.</title>
        <authorList>
            <consortium name="Lawrence Berkeley National Laboratory"/>
            <person name="Hensen N."/>
            <person name="Bonometti L."/>
            <person name="Westerberg I."/>
            <person name="Brannstrom I.O."/>
            <person name="Guillou S."/>
            <person name="Cros-Aarteil S."/>
            <person name="Calhoun S."/>
            <person name="Haridas S."/>
            <person name="Kuo A."/>
            <person name="Mondo S."/>
            <person name="Pangilinan J."/>
            <person name="Riley R."/>
            <person name="LaButti K."/>
            <person name="Andreopoulos B."/>
            <person name="Lipzen A."/>
            <person name="Chen C."/>
            <person name="Yanf M."/>
            <person name="Daum C."/>
            <person name="Ng V."/>
            <person name="Clum A."/>
            <person name="Steindorff A."/>
            <person name="Ohm R."/>
            <person name="Martin F."/>
            <person name="Silar P."/>
            <person name="Natvig D."/>
            <person name="Lalanne C."/>
            <person name="Gautier V."/>
            <person name="Ament-velasquez S.L."/>
            <person name="Kruys A."/>
            <person name="Hutchinson M.I."/>
            <person name="Powell A.J."/>
            <person name="Barry K."/>
            <person name="Miller A.N."/>
            <person name="Grigoriev I.V."/>
            <person name="Debuchy R."/>
            <person name="Gladieux P."/>
            <person name="Thoren M.H."/>
            <person name="Johannesson H."/>
        </authorList>
    </citation>
    <scope>NUCLEOTIDE SEQUENCE</scope>
    <source>
        <strain evidence="2">SMH3391-2</strain>
    </source>
</reference>